<dbReference type="InterPro" id="IPR037396">
    <property type="entry name" value="FMN_HAD"/>
</dbReference>
<evidence type="ECO:0000256" key="5">
    <source>
        <dbReference type="ARBA" id="ARBA00024042"/>
    </source>
</evidence>
<dbReference type="Proteomes" id="UP000199092">
    <property type="component" value="Chromosome I"/>
</dbReference>
<comment type="cofactor">
    <cofactor evidence="1">
        <name>FMN</name>
        <dbReference type="ChEBI" id="CHEBI:58210"/>
    </cofactor>
</comment>
<feature type="binding site" evidence="7">
    <location>
        <position position="263"/>
    </location>
    <ligand>
        <name>glyoxylate</name>
        <dbReference type="ChEBI" id="CHEBI:36655"/>
    </ligand>
</feature>
<feature type="binding site" evidence="7">
    <location>
        <begin position="291"/>
        <end position="295"/>
    </location>
    <ligand>
        <name>FMN</name>
        <dbReference type="ChEBI" id="CHEBI:58210"/>
    </ligand>
</feature>
<evidence type="ECO:0000313" key="9">
    <source>
        <dbReference type="EMBL" id="SDT28955.1"/>
    </source>
</evidence>
<protein>
    <submittedName>
        <fullName evidence="9">4-hydroxymandelate oxidase</fullName>
    </submittedName>
</protein>
<name>A0A1H1Z563_9ACTN</name>
<feature type="binding site" evidence="7">
    <location>
        <begin position="314"/>
        <end position="315"/>
    </location>
    <ligand>
        <name>FMN</name>
        <dbReference type="ChEBI" id="CHEBI:58210"/>
    </ligand>
</feature>
<sequence length="361" mass="36960">MSSAPLTPPGPMHDHRPDPVVSIDYEERARGLLPPHISAYIGAAAGSGGGSAEGTADWSAVRFRPRALQDLRTIDTRTTVLGTPVETPVLVAPMAQQLGAHPEGEAVMARAAAAAGSLLGVSTNVAVPFSTIAAAGAPWWFQVYVMRDHGLTELLVRRAVEHGARALLLTVDMVALLPATVNPRQWPEGPAKSRLTNLTAAELAAAGPGAVDMDAGISLATIGWLREMSGLPVLVKGVLRGDDAAACVDAGAAGVIVSTHGGRRLGPSVTAARALPEVVAAVGDAGEVYADSGLRSAEHVAAALALGARAVFVGRPALWALAADGETGVQTVLDGLTGELRQVMTQLGAPSLDRLTRDLVA</sequence>
<evidence type="ECO:0000256" key="7">
    <source>
        <dbReference type="PIRSR" id="PIRSR000138-2"/>
    </source>
</evidence>
<evidence type="ECO:0000256" key="3">
    <source>
        <dbReference type="ARBA" id="ARBA00022643"/>
    </source>
</evidence>
<feature type="binding site" evidence="7">
    <location>
        <position position="170"/>
    </location>
    <ligand>
        <name>FMN</name>
        <dbReference type="ChEBI" id="CHEBI:58210"/>
    </ligand>
</feature>
<feature type="domain" description="FMN hydroxy acid dehydrogenase" evidence="8">
    <location>
        <begin position="14"/>
        <end position="361"/>
    </location>
</feature>
<keyword evidence="4" id="KW-0560">Oxidoreductase</keyword>
<evidence type="ECO:0000313" key="10">
    <source>
        <dbReference type="Proteomes" id="UP000199092"/>
    </source>
</evidence>
<dbReference type="SUPFAM" id="SSF51395">
    <property type="entry name" value="FMN-linked oxidoreductases"/>
    <property type="match status" value="1"/>
</dbReference>
<dbReference type="GO" id="GO:0010181">
    <property type="term" value="F:FMN binding"/>
    <property type="evidence" value="ECO:0007669"/>
    <property type="project" value="InterPro"/>
</dbReference>
<comment type="similarity">
    <text evidence="5">Belongs to the FMN-dependent alpha-hydroxy acid dehydrogenase family.</text>
</comment>
<evidence type="ECO:0000256" key="6">
    <source>
        <dbReference type="PIRSR" id="PIRSR000138-1"/>
    </source>
</evidence>
<feature type="binding site" evidence="7">
    <location>
        <position position="236"/>
    </location>
    <ligand>
        <name>FMN</name>
        <dbReference type="ChEBI" id="CHEBI:58210"/>
    </ligand>
</feature>
<dbReference type="EMBL" id="LT629749">
    <property type="protein sequence ID" value="SDT28955.1"/>
    <property type="molecule type" value="Genomic_DNA"/>
</dbReference>
<feature type="binding site" evidence="7">
    <location>
        <position position="122"/>
    </location>
    <ligand>
        <name>FMN</name>
        <dbReference type="ChEBI" id="CHEBI:58210"/>
    </ligand>
</feature>
<keyword evidence="10" id="KW-1185">Reference proteome</keyword>
<dbReference type="GO" id="GO:0016491">
    <property type="term" value="F:oxidoreductase activity"/>
    <property type="evidence" value="ECO:0007669"/>
    <property type="project" value="UniProtKB-KW"/>
</dbReference>
<keyword evidence="2 7" id="KW-0285">Flavoprotein</keyword>
<dbReference type="PIRSF" id="PIRSF000138">
    <property type="entry name" value="Al-hdrx_acd_dh"/>
    <property type="match status" value="1"/>
</dbReference>
<feature type="binding site" evidence="7">
    <location>
        <begin position="93"/>
        <end position="95"/>
    </location>
    <ligand>
        <name>FMN</name>
        <dbReference type="ChEBI" id="CHEBI:58210"/>
    </ligand>
</feature>
<dbReference type="InterPro" id="IPR012133">
    <property type="entry name" value="Alpha-hydoxy_acid_DH_FMN"/>
</dbReference>
<dbReference type="STRING" id="546871.SAMN04488543_3587"/>
<feature type="active site" description="Proton acceptor" evidence="6">
    <location>
        <position position="260"/>
    </location>
</feature>
<feature type="binding site" evidence="7">
    <location>
        <position position="258"/>
    </location>
    <ligand>
        <name>FMN</name>
        <dbReference type="ChEBI" id="CHEBI:58210"/>
    </ligand>
</feature>
<dbReference type="AlphaFoldDB" id="A0A1H1Z563"/>
<dbReference type="PROSITE" id="PS51349">
    <property type="entry name" value="FMN_HYDROXY_ACID_DH_2"/>
    <property type="match status" value="1"/>
</dbReference>
<evidence type="ECO:0000256" key="1">
    <source>
        <dbReference type="ARBA" id="ARBA00001917"/>
    </source>
</evidence>
<gene>
    <name evidence="9" type="ORF">SAMN04488543_3587</name>
</gene>
<feature type="binding site" evidence="7">
    <location>
        <position position="144"/>
    </location>
    <ligand>
        <name>glyoxylate</name>
        <dbReference type="ChEBI" id="CHEBI:36655"/>
    </ligand>
</feature>
<evidence type="ECO:0000259" key="8">
    <source>
        <dbReference type="PROSITE" id="PS51349"/>
    </source>
</evidence>
<dbReference type="PANTHER" id="PTHR10578:SF107">
    <property type="entry name" value="2-HYDROXYACID OXIDASE 1"/>
    <property type="match status" value="1"/>
</dbReference>
<dbReference type="Gene3D" id="3.20.20.70">
    <property type="entry name" value="Aldolase class I"/>
    <property type="match status" value="1"/>
</dbReference>
<feature type="binding site" evidence="7">
    <location>
        <position position="40"/>
    </location>
    <ligand>
        <name>glyoxylate</name>
        <dbReference type="ChEBI" id="CHEBI:36655"/>
    </ligand>
</feature>
<dbReference type="InterPro" id="IPR013785">
    <property type="entry name" value="Aldolase_TIM"/>
</dbReference>
<dbReference type="PANTHER" id="PTHR10578">
    <property type="entry name" value="S -2-HYDROXY-ACID OXIDASE-RELATED"/>
    <property type="match status" value="1"/>
</dbReference>
<dbReference type="RefSeq" id="WP_197677081.1">
    <property type="nucleotide sequence ID" value="NZ_LT629749.1"/>
</dbReference>
<feature type="binding site" evidence="7">
    <location>
        <position position="142"/>
    </location>
    <ligand>
        <name>FMN</name>
        <dbReference type="ChEBI" id="CHEBI:58210"/>
    </ligand>
</feature>
<feature type="binding site" evidence="7">
    <location>
        <position position="260"/>
    </location>
    <ligand>
        <name>glyoxylate</name>
        <dbReference type="ChEBI" id="CHEBI:36655"/>
    </ligand>
</feature>
<evidence type="ECO:0000256" key="4">
    <source>
        <dbReference type="ARBA" id="ARBA00023002"/>
    </source>
</evidence>
<dbReference type="Pfam" id="PF01070">
    <property type="entry name" value="FMN_dh"/>
    <property type="match status" value="1"/>
</dbReference>
<dbReference type="InterPro" id="IPR000262">
    <property type="entry name" value="FMN-dep_DH"/>
</dbReference>
<dbReference type="CDD" id="cd02809">
    <property type="entry name" value="alpha_hydroxyacid_oxid_FMN"/>
    <property type="match status" value="1"/>
</dbReference>
<accession>A0A1H1Z563</accession>
<reference evidence="9 10" key="1">
    <citation type="submission" date="2016-10" db="EMBL/GenBank/DDBJ databases">
        <authorList>
            <person name="de Groot N.N."/>
        </authorList>
    </citation>
    <scope>NUCLEOTIDE SEQUENCE [LARGE SCALE GENOMIC DNA]</scope>
    <source>
        <strain evidence="9 10">DSM 21741</strain>
    </source>
</reference>
<keyword evidence="3 7" id="KW-0288">FMN</keyword>
<evidence type="ECO:0000256" key="2">
    <source>
        <dbReference type="ARBA" id="ARBA00022630"/>
    </source>
</evidence>
<proteinExistence type="inferred from homology"/>
<organism evidence="9 10">
    <name type="scientific">Friedmanniella luteola</name>
    <dbReference type="NCBI Taxonomy" id="546871"/>
    <lineage>
        <taxon>Bacteria</taxon>
        <taxon>Bacillati</taxon>
        <taxon>Actinomycetota</taxon>
        <taxon>Actinomycetes</taxon>
        <taxon>Propionibacteriales</taxon>
        <taxon>Nocardioidaceae</taxon>
        <taxon>Friedmanniella</taxon>
    </lineage>
</organism>